<feature type="region of interest" description="Disordered" evidence="5">
    <location>
        <begin position="1"/>
        <end position="26"/>
    </location>
</feature>
<reference evidence="7 8" key="1">
    <citation type="journal article" date="2018" name="Nat. Biotechnol.">
        <title>A standardized bacterial taxonomy based on genome phylogeny substantially revises the tree of life.</title>
        <authorList>
            <person name="Parks D.H."/>
            <person name="Chuvochina M."/>
            <person name="Waite D.W."/>
            <person name="Rinke C."/>
            <person name="Skarshewski A."/>
            <person name="Chaumeil P.A."/>
            <person name="Hugenholtz P."/>
        </authorList>
    </citation>
    <scope>NUCLEOTIDE SEQUENCE [LARGE SCALE GENOMIC DNA]</scope>
    <source>
        <strain evidence="7">UBA8739</strain>
    </source>
</reference>
<organism evidence="7 8">
    <name type="scientific">Tistrella mobilis</name>
    <dbReference type="NCBI Taxonomy" id="171437"/>
    <lineage>
        <taxon>Bacteria</taxon>
        <taxon>Pseudomonadati</taxon>
        <taxon>Pseudomonadota</taxon>
        <taxon>Alphaproteobacteria</taxon>
        <taxon>Geminicoccales</taxon>
        <taxon>Geminicoccaceae</taxon>
        <taxon>Tistrella</taxon>
    </lineage>
</organism>
<dbReference type="Gene3D" id="3.40.630.10">
    <property type="entry name" value="Zn peptidases"/>
    <property type="match status" value="1"/>
</dbReference>
<evidence type="ECO:0000259" key="6">
    <source>
        <dbReference type="Pfam" id="PF24827"/>
    </source>
</evidence>
<evidence type="ECO:0000313" key="7">
    <source>
        <dbReference type="EMBL" id="HAE48880.1"/>
    </source>
</evidence>
<evidence type="ECO:0000256" key="5">
    <source>
        <dbReference type="SAM" id="MobiDB-lite"/>
    </source>
</evidence>
<protein>
    <recommendedName>
        <fullName evidence="6">Succinylglutamate desuccinylase/Aspartoacylase catalytic domain-containing protein</fullName>
    </recommendedName>
</protein>
<dbReference type="GO" id="GO:0016811">
    <property type="term" value="F:hydrolase activity, acting on carbon-nitrogen (but not peptide) bonds, in linear amides"/>
    <property type="evidence" value="ECO:0007669"/>
    <property type="project" value="InterPro"/>
</dbReference>
<dbReference type="GO" id="GO:0016788">
    <property type="term" value="F:hydrolase activity, acting on ester bonds"/>
    <property type="evidence" value="ECO:0007669"/>
    <property type="project" value="InterPro"/>
</dbReference>
<feature type="compositionally biased region" description="Basic residues" evidence="5">
    <location>
        <begin position="13"/>
        <end position="26"/>
    </location>
</feature>
<accession>A0A3B9IM90</accession>
<keyword evidence="3" id="KW-0378">Hydrolase</keyword>
<sequence length="368" mass="39085">MAVLHPGPSPQGRGRHGRNRLPPRKRPRLVTIITDHLARLVPASRGQGRLVAGSTATGAEISIPYIAARGAADGPTLWVTATVHGDEVNGTLAALDFVRHLDLAAMRGACVVIPAANPLAFDARAKTAPQDGLDIDQQFPGAAGGLTTQRVADRLWREIERAGDCLVSLHTLTAHFEAKPYGVYKLHPDGPVAEDVLLRHLSFYDPSVACLMPTVKAAGELPGNISGAIDYQFQALGKTAFMVELGAGSRIEWPYVEQGSAGLRRTAAEIGMFEDRPAPGGTLRKVLKRRHVTADTGGLFRAACTPGDILQPGSPLGVITDIFGDIVDTVTFAEPVLVIAARRDPVVATGDRIGFVATAWESRTLQSV</sequence>
<name>A0A3B9IM90_9PROT</name>
<keyword evidence="4" id="KW-0862">Zinc</keyword>
<dbReference type="SUPFAM" id="SSF53187">
    <property type="entry name" value="Zn-dependent exopeptidases"/>
    <property type="match status" value="1"/>
</dbReference>
<feature type="domain" description="Succinylglutamate desuccinylase/Aspartoacylase catalytic" evidence="6">
    <location>
        <begin position="73"/>
        <end position="267"/>
    </location>
</feature>
<evidence type="ECO:0000256" key="4">
    <source>
        <dbReference type="ARBA" id="ARBA00022833"/>
    </source>
</evidence>
<dbReference type="InterPro" id="IPR043795">
    <property type="entry name" value="N-alpha-Ac-DABA-like"/>
</dbReference>
<comment type="caution">
    <text evidence="7">The sequence shown here is derived from an EMBL/GenBank/DDBJ whole genome shotgun (WGS) entry which is preliminary data.</text>
</comment>
<dbReference type="PANTHER" id="PTHR37326:SF1">
    <property type="entry name" value="BLL3975 PROTEIN"/>
    <property type="match status" value="1"/>
</dbReference>
<evidence type="ECO:0000256" key="2">
    <source>
        <dbReference type="ARBA" id="ARBA00022723"/>
    </source>
</evidence>
<dbReference type="InterPro" id="IPR055438">
    <property type="entry name" value="AstE_AspA_cat"/>
</dbReference>
<evidence type="ECO:0000256" key="1">
    <source>
        <dbReference type="ARBA" id="ARBA00001947"/>
    </source>
</evidence>
<dbReference type="Pfam" id="PF24827">
    <property type="entry name" value="AstE_AspA_cat"/>
    <property type="match status" value="1"/>
</dbReference>
<dbReference type="Proteomes" id="UP000257706">
    <property type="component" value="Unassembled WGS sequence"/>
</dbReference>
<proteinExistence type="predicted"/>
<dbReference type="InterPro" id="IPR053138">
    <property type="entry name" value="N-alpha-Ac-DABA_deacetylase"/>
</dbReference>
<keyword evidence="2" id="KW-0479">Metal-binding</keyword>
<dbReference type="CDD" id="cd06255">
    <property type="entry name" value="M14_ASTE_ASPA-like"/>
    <property type="match status" value="1"/>
</dbReference>
<gene>
    <name evidence="7" type="ORF">DCK97_15800</name>
</gene>
<evidence type="ECO:0000313" key="8">
    <source>
        <dbReference type="Proteomes" id="UP000257706"/>
    </source>
</evidence>
<dbReference type="AlphaFoldDB" id="A0A3B9IM90"/>
<dbReference type="PIRSF" id="PIRSF039012">
    <property type="entry name" value="ASP"/>
    <property type="match status" value="1"/>
</dbReference>
<dbReference type="PANTHER" id="PTHR37326">
    <property type="entry name" value="BLL3975 PROTEIN"/>
    <property type="match status" value="1"/>
</dbReference>
<dbReference type="GO" id="GO:0046872">
    <property type="term" value="F:metal ion binding"/>
    <property type="evidence" value="ECO:0007669"/>
    <property type="project" value="UniProtKB-KW"/>
</dbReference>
<evidence type="ECO:0000256" key="3">
    <source>
        <dbReference type="ARBA" id="ARBA00022801"/>
    </source>
</evidence>
<dbReference type="EMBL" id="DMAI01000254">
    <property type="protein sequence ID" value="HAE48880.1"/>
    <property type="molecule type" value="Genomic_DNA"/>
</dbReference>
<comment type="cofactor">
    <cofactor evidence="1">
        <name>Zn(2+)</name>
        <dbReference type="ChEBI" id="CHEBI:29105"/>
    </cofactor>
</comment>